<dbReference type="SMART" id="SM00133">
    <property type="entry name" value="S_TK_X"/>
    <property type="match status" value="1"/>
</dbReference>
<proteinExistence type="predicted"/>
<dbReference type="GO" id="GO:0005524">
    <property type="term" value="F:ATP binding"/>
    <property type="evidence" value="ECO:0007669"/>
    <property type="project" value="UniProtKB-KW"/>
</dbReference>
<dbReference type="InterPro" id="IPR000961">
    <property type="entry name" value="AGC-kinase_C"/>
</dbReference>
<organism evidence="7 8">
    <name type="scientific">Apolygus lucorum</name>
    <name type="common">Small green plant bug</name>
    <name type="synonym">Lygocoris lucorum</name>
    <dbReference type="NCBI Taxonomy" id="248454"/>
    <lineage>
        <taxon>Eukaryota</taxon>
        <taxon>Metazoa</taxon>
        <taxon>Ecdysozoa</taxon>
        <taxon>Arthropoda</taxon>
        <taxon>Hexapoda</taxon>
        <taxon>Insecta</taxon>
        <taxon>Pterygota</taxon>
        <taxon>Neoptera</taxon>
        <taxon>Paraneoptera</taxon>
        <taxon>Hemiptera</taxon>
        <taxon>Heteroptera</taxon>
        <taxon>Panheteroptera</taxon>
        <taxon>Cimicomorpha</taxon>
        <taxon>Miridae</taxon>
        <taxon>Mirini</taxon>
        <taxon>Apolygus</taxon>
    </lineage>
</organism>
<evidence type="ECO:0000256" key="5">
    <source>
        <dbReference type="ARBA" id="ARBA00022840"/>
    </source>
</evidence>
<keyword evidence="5" id="KW-0067">ATP-binding</keyword>
<sequence>FLTLEAIAIMRRLLRKNPERRLGSSEKDADDVKKQAFFRSINWDELLMRRVRPPFVPTVSSTEDVSNFDEEFTSELPALTPPKDPRILSSDEQDLFRDFTYMADWC</sequence>
<dbReference type="InterPro" id="IPR017892">
    <property type="entry name" value="Pkinase_C"/>
</dbReference>
<dbReference type="EMBL" id="WIXP02000013">
    <property type="protein sequence ID" value="KAF6201141.1"/>
    <property type="molecule type" value="Genomic_DNA"/>
</dbReference>
<dbReference type="PANTHER" id="PTHR24351">
    <property type="entry name" value="RIBOSOMAL PROTEIN S6 KINASE"/>
    <property type="match status" value="1"/>
</dbReference>
<keyword evidence="2" id="KW-0808">Transferase</keyword>
<feature type="non-terminal residue" evidence="7">
    <location>
        <position position="1"/>
    </location>
</feature>
<comment type="caution">
    <text evidence="7">The sequence shown here is derived from an EMBL/GenBank/DDBJ whole genome shotgun (WGS) entry which is preliminary data.</text>
</comment>
<evidence type="ECO:0000256" key="4">
    <source>
        <dbReference type="ARBA" id="ARBA00022777"/>
    </source>
</evidence>
<gene>
    <name evidence="7" type="ORF">GE061_005588</name>
</gene>
<keyword evidence="8" id="KW-1185">Reference proteome</keyword>
<evidence type="ECO:0000256" key="2">
    <source>
        <dbReference type="ARBA" id="ARBA00022679"/>
    </source>
</evidence>
<name>A0A8S9WYH1_APOLU</name>
<dbReference type="Pfam" id="PF00433">
    <property type="entry name" value="Pkinase_C"/>
    <property type="match status" value="1"/>
</dbReference>
<reference evidence="7" key="1">
    <citation type="journal article" date="2021" name="Mol. Ecol. Resour.">
        <title>Apolygus lucorum genome provides insights into omnivorousness and mesophyll feeding.</title>
        <authorList>
            <person name="Liu Y."/>
            <person name="Liu H."/>
            <person name="Wang H."/>
            <person name="Huang T."/>
            <person name="Liu B."/>
            <person name="Yang B."/>
            <person name="Yin L."/>
            <person name="Li B."/>
            <person name="Zhang Y."/>
            <person name="Zhang S."/>
            <person name="Jiang F."/>
            <person name="Zhang X."/>
            <person name="Ren Y."/>
            <person name="Wang B."/>
            <person name="Wang S."/>
            <person name="Lu Y."/>
            <person name="Wu K."/>
            <person name="Fan W."/>
            <person name="Wang G."/>
        </authorList>
    </citation>
    <scope>NUCLEOTIDE SEQUENCE</scope>
    <source>
        <strain evidence="7">12Hb</strain>
    </source>
</reference>
<keyword evidence="1" id="KW-0723">Serine/threonine-protein kinase</keyword>
<keyword evidence="3" id="KW-0547">Nucleotide-binding</keyword>
<dbReference type="Gene3D" id="3.30.200.20">
    <property type="entry name" value="Phosphorylase Kinase, domain 1"/>
    <property type="match status" value="1"/>
</dbReference>
<evidence type="ECO:0000313" key="7">
    <source>
        <dbReference type="EMBL" id="KAF6201141.1"/>
    </source>
</evidence>
<dbReference type="Proteomes" id="UP000466442">
    <property type="component" value="Unassembled WGS sequence"/>
</dbReference>
<accession>A0A8S9WYH1</accession>
<dbReference type="OrthoDB" id="63267at2759"/>
<evidence type="ECO:0000259" key="6">
    <source>
        <dbReference type="PROSITE" id="PS51285"/>
    </source>
</evidence>
<dbReference type="InterPro" id="IPR011009">
    <property type="entry name" value="Kinase-like_dom_sf"/>
</dbReference>
<dbReference type="Gene3D" id="1.10.510.10">
    <property type="entry name" value="Transferase(Phosphotransferase) domain 1"/>
    <property type="match status" value="1"/>
</dbReference>
<dbReference type="GO" id="GO:0004674">
    <property type="term" value="F:protein serine/threonine kinase activity"/>
    <property type="evidence" value="ECO:0007669"/>
    <property type="project" value="UniProtKB-KW"/>
</dbReference>
<dbReference type="SUPFAM" id="SSF56112">
    <property type="entry name" value="Protein kinase-like (PK-like)"/>
    <property type="match status" value="1"/>
</dbReference>
<evidence type="ECO:0000313" key="8">
    <source>
        <dbReference type="Proteomes" id="UP000466442"/>
    </source>
</evidence>
<dbReference type="AlphaFoldDB" id="A0A8S9WYH1"/>
<evidence type="ECO:0000256" key="3">
    <source>
        <dbReference type="ARBA" id="ARBA00022741"/>
    </source>
</evidence>
<dbReference type="PROSITE" id="PS51285">
    <property type="entry name" value="AGC_KINASE_CTER"/>
    <property type="match status" value="1"/>
</dbReference>
<feature type="domain" description="AGC-kinase C-terminal" evidence="6">
    <location>
        <begin position="39"/>
        <end position="106"/>
    </location>
</feature>
<protein>
    <recommendedName>
        <fullName evidence="6">AGC-kinase C-terminal domain-containing protein</fullName>
    </recommendedName>
</protein>
<keyword evidence="4" id="KW-0418">Kinase</keyword>
<evidence type="ECO:0000256" key="1">
    <source>
        <dbReference type="ARBA" id="ARBA00022527"/>
    </source>
</evidence>